<organism evidence="3 4">
    <name type="scientific">Thalassotalea piscium</name>
    <dbReference type="NCBI Taxonomy" id="1230533"/>
    <lineage>
        <taxon>Bacteria</taxon>
        <taxon>Pseudomonadati</taxon>
        <taxon>Pseudomonadota</taxon>
        <taxon>Gammaproteobacteria</taxon>
        <taxon>Alteromonadales</taxon>
        <taxon>Colwelliaceae</taxon>
        <taxon>Thalassotalea</taxon>
    </lineage>
</organism>
<proteinExistence type="predicted"/>
<sequence length="359" mass="37463">MKKQLTLLLIFGIALASSVANASHFRGGAANASVDANGLLTISQTSFWRKGTADSSYTYSSSAGNIYTNGTINTSDARFDVATTTGTLQLPGAGLYTYNYTSCCRVGGGINFAENDFDVEGAIYWDGSTANAPILFDFASVSNEVVAGTDYNQNLNAVGVGLTYDQALNTFINTQPPGFTVDPVTGAMHIPAASTSTYGQNTSNDGADYAFSGNIKAADGSFTQFDWVFDVVTSASNLAPNIVDMVIDGLVGDTLSGTLVGADPEGNTLNWFVQSLIGAGINMSNFTFDTLTQAFSFDTTGLNVGQYIANIGASDGALNGFGSITFNLTNAPTTSVPEPSTILLFGLATALLMRTRKAK</sequence>
<feature type="chain" id="PRO_5031296201" description="Ice-binding protein C-terminal domain-containing protein" evidence="1">
    <location>
        <begin position="23"/>
        <end position="359"/>
    </location>
</feature>
<evidence type="ECO:0000256" key="1">
    <source>
        <dbReference type="SAM" id="SignalP"/>
    </source>
</evidence>
<name>A0A7X0TU54_9GAMM</name>
<feature type="signal peptide" evidence="1">
    <location>
        <begin position="1"/>
        <end position="22"/>
    </location>
</feature>
<accession>A0A7X0TU54</accession>
<keyword evidence="4" id="KW-1185">Reference proteome</keyword>
<dbReference type="NCBIfam" id="TIGR02595">
    <property type="entry name" value="PEP_CTERM"/>
    <property type="match status" value="1"/>
</dbReference>
<dbReference type="EMBL" id="JACHHU010000019">
    <property type="protein sequence ID" value="MBB6543779.1"/>
    <property type="molecule type" value="Genomic_DNA"/>
</dbReference>
<dbReference type="Proteomes" id="UP000537141">
    <property type="component" value="Unassembled WGS sequence"/>
</dbReference>
<dbReference type="RefSeq" id="WP_184424559.1">
    <property type="nucleotide sequence ID" value="NZ_AP027362.1"/>
</dbReference>
<feature type="domain" description="Ice-binding protein C-terminal" evidence="2">
    <location>
        <begin position="335"/>
        <end position="357"/>
    </location>
</feature>
<keyword evidence="1" id="KW-0732">Signal</keyword>
<reference evidence="3 4" key="1">
    <citation type="submission" date="2020-08" db="EMBL/GenBank/DDBJ databases">
        <title>Genomic Encyclopedia of Type Strains, Phase IV (KMG-IV): sequencing the most valuable type-strain genomes for metagenomic binning, comparative biology and taxonomic classification.</title>
        <authorList>
            <person name="Goeker M."/>
        </authorList>
    </citation>
    <scope>NUCLEOTIDE SEQUENCE [LARGE SCALE GENOMIC DNA]</scope>
    <source>
        <strain evidence="3 4">DSM 26287</strain>
    </source>
</reference>
<evidence type="ECO:0000259" key="2">
    <source>
        <dbReference type="Pfam" id="PF07589"/>
    </source>
</evidence>
<dbReference type="Pfam" id="PF07589">
    <property type="entry name" value="PEP-CTERM"/>
    <property type="match status" value="1"/>
</dbReference>
<evidence type="ECO:0000313" key="3">
    <source>
        <dbReference type="EMBL" id="MBB6543779.1"/>
    </source>
</evidence>
<comment type="caution">
    <text evidence="3">The sequence shown here is derived from an EMBL/GenBank/DDBJ whole genome shotgun (WGS) entry which is preliminary data.</text>
</comment>
<evidence type="ECO:0000313" key="4">
    <source>
        <dbReference type="Proteomes" id="UP000537141"/>
    </source>
</evidence>
<dbReference type="AlphaFoldDB" id="A0A7X0TU54"/>
<dbReference type="InterPro" id="IPR013424">
    <property type="entry name" value="Ice-binding_C"/>
</dbReference>
<gene>
    <name evidence="3" type="ORF">HNQ55_002301</name>
</gene>
<protein>
    <recommendedName>
        <fullName evidence="2">Ice-binding protein C-terminal domain-containing protein</fullName>
    </recommendedName>
</protein>